<evidence type="ECO:0000256" key="12">
    <source>
        <dbReference type="PROSITE-ProRule" id="PRU00110"/>
    </source>
</evidence>
<dbReference type="SUPFAM" id="SSF55874">
    <property type="entry name" value="ATPase domain of HSP90 chaperone/DNA topoisomerase II/histidine kinase"/>
    <property type="match status" value="1"/>
</dbReference>
<evidence type="ECO:0000256" key="7">
    <source>
        <dbReference type="ARBA" id="ARBA00022741"/>
    </source>
</evidence>
<dbReference type="InterPro" id="IPR008207">
    <property type="entry name" value="Sig_transdc_His_kin_Hpt_dom"/>
</dbReference>
<dbReference type="EC" id="2.7.13.3" evidence="2"/>
<dbReference type="OrthoDB" id="9803176at2"/>
<keyword evidence="5 12" id="KW-0597">Phosphoprotein</keyword>
<evidence type="ECO:0000256" key="11">
    <source>
        <dbReference type="ARBA" id="ARBA00035100"/>
    </source>
</evidence>
<feature type="domain" description="HPt" evidence="16">
    <location>
        <begin position="1"/>
        <end position="104"/>
    </location>
</feature>
<dbReference type="Pfam" id="PF02895">
    <property type="entry name" value="H-kinase_dim"/>
    <property type="match status" value="1"/>
</dbReference>
<proteinExistence type="predicted"/>
<dbReference type="SUPFAM" id="SSF47384">
    <property type="entry name" value="Homodimeric domain of signal transducing histidine kinase"/>
    <property type="match status" value="1"/>
</dbReference>
<dbReference type="SUPFAM" id="SSF47226">
    <property type="entry name" value="Histidine-containing phosphotransfer domain, HPT domain"/>
    <property type="match status" value="1"/>
</dbReference>
<keyword evidence="8" id="KW-0418">Kinase</keyword>
<evidence type="ECO:0000256" key="6">
    <source>
        <dbReference type="ARBA" id="ARBA00022679"/>
    </source>
</evidence>
<keyword evidence="7" id="KW-0547">Nucleotide-binding</keyword>
<evidence type="ECO:0000256" key="4">
    <source>
        <dbReference type="ARBA" id="ARBA00022500"/>
    </source>
</evidence>
<evidence type="ECO:0000313" key="17">
    <source>
        <dbReference type="EMBL" id="GBC62928.1"/>
    </source>
</evidence>
<dbReference type="InterPro" id="IPR005467">
    <property type="entry name" value="His_kinase_dom"/>
</dbReference>
<dbReference type="PANTHER" id="PTHR43395:SF10">
    <property type="entry name" value="CHEMOTAXIS PROTEIN CHEA"/>
    <property type="match status" value="1"/>
</dbReference>
<evidence type="ECO:0000259" key="14">
    <source>
        <dbReference type="PROSITE" id="PS50109"/>
    </source>
</evidence>
<dbReference type="SMART" id="SM00073">
    <property type="entry name" value="HPT"/>
    <property type="match status" value="1"/>
</dbReference>
<evidence type="ECO:0000313" key="18">
    <source>
        <dbReference type="Proteomes" id="UP000288096"/>
    </source>
</evidence>
<dbReference type="Pfam" id="PF02518">
    <property type="entry name" value="HATPase_c"/>
    <property type="match status" value="1"/>
</dbReference>
<feature type="compositionally biased region" description="Low complexity" evidence="13">
    <location>
        <begin position="260"/>
        <end position="272"/>
    </location>
</feature>
<dbReference type="InterPro" id="IPR004358">
    <property type="entry name" value="Sig_transdc_His_kin-like_C"/>
</dbReference>
<dbReference type="Gene3D" id="3.30.565.10">
    <property type="entry name" value="Histidine kinase-like ATPase, C-terminal domain"/>
    <property type="match status" value="1"/>
</dbReference>
<feature type="modified residue" description="Phosphohistidine" evidence="12">
    <location>
        <position position="47"/>
    </location>
</feature>
<comment type="caution">
    <text evidence="17">The sequence shown here is derived from an EMBL/GenBank/DDBJ whole genome shotgun (WGS) entry which is preliminary data.</text>
</comment>
<comment type="catalytic activity">
    <reaction evidence="1">
        <text>ATP + protein L-histidine = ADP + protein N-phospho-L-histidine.</text>
        <dbReference type="EC" id="2.7.13.3"/>
    </reaction>
</comment>
<name>A0A401G116_9BACT</name>
<reference evidence="18" key="2">
    <citation type="submission" date="2019-01" db="EMBL/GenBank/DDBJ databases">
        <title>Genome sequence of Desulfonema ishimotonii strain Tokyo 01.</title>
        <authorList>
            <person name="Fukui M."/>
        </authorList>
    </citation>
    <scope>NUCLEOTIDE SEQUENCE [LARGE SCALE GENOMIC DNA]</scope>
    <source>
        <strain evidence="18">Tokyo 01</strain>
    </source>
</reference>
<evidence type="ECO:0000259" key="16">
    <source>
        <dbReference type="PROSITE" id="PS50894"/>
    </source>
</evidence>
<dbReference type="PROSITE" id="PS50894">
    <property type="entry name" value="HPT"/>
    <property type="match status" value="1"/>
</dbReference>
<gene>
    <name evidence="17" type="ORF">DENIS_3912</name>
</gene>
<reference evidence="18" key="1">
    <citation type="submission" date="2017-11" db="EMBL/GenBank/DDBJ databases">
        <authorList>
            <person name="Watanabe M."/>
            <person name="Kojima H."/>
        </authorList>
    </citation>
    <scope>NUCLEOTIDE SEQUENCE [LARGE SCALE GENOMIC DNA]</scope>
    <source>
        <strain evidence="18">Tokyo 01</strain>
    </source>
</reference>
<dbReference type="InterPro" id="IPR036097">
    <property type="entry name" value="HisK_dim/P_sf"/>
</dbReference>
<accession>A0A401G116</accession>
<evidence type="ECO:0000256" key="2">
    <source>
        <dbReference type="ARBA" id="ARBA00012438"/>
    </source>
</evidence>
<feature type="domain" description="Histidine kinase" evidence="14">
    <location>
        <begin position="333"/>
        <end position="536"/>
    </location>
</feature>
<organism evidence="17 18">
    <name type="scientific">Desulfonema ishimotonii</name>
    <dbReference type="NCBI Taxonomy" id="45657"/>
    <lineage>
        <taxon>Bacteria</taxon>
        <taxon>Pseudomonadati</taxon>
        <taxon>Thermodesulfobacteriota</taxon>
        <taxon>Desulfobacteria</taxon>
        <taxon>Desulfobacterales</taxon>
        <taxon>Desulfococcaceae</taxon>
        <taxon>Desulfonema</taxon>
    </lineage>
</organism>
<comment type="function">
    <text evidence="11">Involved in the transmission of sensory signals from the chemoreceptors to the flagellar motors. CheA is autophosphorylated; it can transfer its phosphate group to either CheB or CheY.</text>
</comment>
<dbReference type="Pfam" id="PF01584">
    <property type="entry name" value="CheW"/>
    <property type="match status" value="1"/>
</dbReference>
<dbReference type="RefSeq" id="WP_124330058.1">
    <property type="nucleotide sequence ID" value="NZ_BEXT01000001.1"/>
</dbReference>
<evidence type="ECO:0000256" key="10">
    <source>
        <dbReference type="ARBA" id="ARBA00023012"/>
    </source>
</evidence>
<dbReference type="PROSITE" id="PS50109">
    <property type="entry name" value="HIS_KIN"/>
    <property type="match status" value="1"/>
</dbReference>
<dbReference type="SMART" id="SM00260">
    <property type="entry name" value="CheW"/>
    <property type="match status" value="1"/>
</dbReference>
<evidence type="ECO:0000256" key="9">
    <source>
        <dbReference type="ARBA" id="ARBA00022840"/>
    </source>
</evidence>
<dbReference type="InterPro" id="IPR002545">
    <property type="entry name" value="CheW-lke_dom"/>
</dbReference>
<dbReference type="PRINTS" id="PR00344">
    <property type="entry name" value="BCTRLSENSOR"/>
</dbReference>
<evidence type="ECO:0000256" key="5">
    <source>
        <dbReference type="ARBA" id="ARBA00022553"/>
    </source>
</evidence>
<dbReference type="Gene3D" id="1.10.287.560">
    <property type="entry name" value="Histidine kinase CheA-like, homodimeric domain"/>
    <property type="match status" value="1"/>
</dbReference>
<protein>
    <recommendedName>
        <fullName evidence="3">Chemotaxis protein CheA</fullName>
        <ecNumber evidence="2">2.7.13.3</ecNumber>
    </recommendedName>
</protein>
<keyword evidence="9" id="KW-0067">ATP-binding</keyword>
<dbReference type="GO" id="GO:0005737">
    <property type="term" value="C:cytoplasm"/>
    <property type="evidence" value="ECO:0007669"/>
    <property type="project" value="InterPro"/>
</dbReference>
<sequence length="679" mass="73711">MNAPLSPAEMYRHEADELLNDIEDALLDLEQAPGDTACINRLFRAVHTIKGSGAMFGFDRVADFAHHVETVLGHVREGRIGVSTRLIDLILAARDRIRAMLRPASDRLPDDGGTERLIAAFDALLPVSADKPPPADVFADSGETTWRIRFCPAADVAELVDPALILNELRKLGRCVITACLNRVPPLLQLNPFHCYIDWEIILTTAAELNAIRDVFIFVETGSRIDIEPMSAPLSPEKERRIVSDIPDSGRPTDVPETESGAAAPAPSGDSARQTPSAASGMVRIPSEKLDRLIDLVGELVITQSHLSRILATEGEPEKRKGFALAAALATPVESLSQLTDDLKNCALDMRMVPISTLFGKFRRLVRDLAGQLGKEVALITEGEKTTLDKSLIEHLGDPLVHLIRNSISHGIRRPDERERSGKPRQGTIRLGADHRGGRIIVTIEDDGVGMDPEAIRAKASERGIIAPDAPLSDPEIYALIFRPGFSTTRQVSQISGRGVGMDVVKRKIESLGGTVRIENRKGEYLRVILNLPLTLAIIEGLLVRVGDTQFVIPLAHIAECAELPPGQMPEGGITITRMRGKPLPVIRLDALFHIPSRISEPGNLIVVRGESFPAGLMVDELRGHIQAVVKSLGKYFQSADGISGATITGEGRVALILDIPGMLRLAQRQKMTGGNSAH</sequence>
<dbReference type="Gene3D" id="2.30.30.40">
    <property type="entry name" value="SH3 Domains"/>
    <property type="match status" value="1"/>
</dbReference>
<dbReference type="PANTHER" id="PTHR43395">
    <property type="entry name" value="SENSOR HISTIDINE KINASE CHEA"/>
    <property type="match status" value="1"/>
</dbReference>
<keyword evidence="18" id="KW-1185">Reference proteome</keyword>
<dbReference type="SUPFAM" id="SSF50341">
    <property type="entry name" value="CheW-like"/>
    <property type="match status" value="1"/>
</dbReference>
<dbReference type="Proteomes" id="UP000288096">
    <property type="component" value="Unassembled WGS sequence"/>
</dbReference>
<dbReference type="PROSITE" id="PS50851">
    <property type="entry name" value="CHEW"/>
    <property type="match status" value="1"/>
</dbReference>
<keyword evidence="6" id="KW-0808">Transferase</keyword>
<dbReference type="InterPro" id="IPR051315">
    <property type="entry name" value="Bact_Chemotaxis_CheA"/>
</dbReference>
<dbReference type="CDD" id="cd00731">
    <property type="entry name" value="CheA_reg"/>
    <property type="match status" value="1"/>
</dbReference>
<keyword evidence="10" id="KW-0902">Two-component regulatory system</keyword>
<evidence type="ECO:0000256" key="13">
    <source>
        <dbReference type="SAM" id="MobiDB-lite"/>
    </source>
</evidence>
<evidence type="ECO:0000256" key="8">
    <source>
        <dbReference type="ARBA" id="ARBA00022777"/>
    </source>
</evidence>
<dbReference type="InterPro" id="IPR036061">
    <property type="entry name" value="CheW-like_dom_sf"/>
</dbReference>
<dbReference type="Pfam" id="PF01627">
    <property type="entry name" value="Hpt"/>
    <property type="match status" value="1"/>
</dbReference>
<dbReference type="CDD" id="cd16916">
    <property type="entry name" value="HATPase_CheA-like"/>
    <property type="match status" value="1"/>
</dbReference>
<dbReference type="SMART" id="SM01231">
    <property type="entry name" value="H-kinase_dim"/>
    <property type="match status" value="1"/>
</dbReference>
<evidence type="ECO:0000259" key="15">
    <source>
        <dbReference type="PROSITE" id="PS50851"/>
    </source>
</evidence>
<evidence type="ECO:0000256" key="1">
    <source>
        <dbReference type="ARBA" id="ARBA00000085"/>
    </source>
</evidence>
<dbReference type="GO" id="GO:0005524">
    <property type="term" value="F:ATP binding"/>
    <property type="evidence" value="ECO:0007669"/>
    <property type="project" value="UniProtKB-KW"/>
</dbReference>
<dbReference type="InterPro" id="IPR036641">
    <property type="entry name" value="HPT_dom_sf"/>
</dbReference>
<dbReference type="CDD" id="cd00088">
    <property type="entry name" value="HPT"/>
    <property type="match status" value="1"/>
</dbReference>
<dbReference type="InterPro" id="IPR003594">
    <property type="entry name" value="HATPase_dom"/>
</dbReference>
<feature type="domain" description="CheW-like" evidence="15">
    <location>
        <begin position="538"/>
        <end position="669"/>
    </location>
</feature>
<dbReference type="EMBL" id="BEXT01000001">
    <property type="protein sequence ID" value="GBC62928.1"/>
    <property type="molecule type" value="Genomic_DNA"/>
</dbReference>
<dbReference type="AlphaFoldDB" id="A0A401G116"/>
<dbReference type="GO" id="GO:0000155">
    <property type="term" value="F:phosphorelay sensor kinase activity"/>
    <property type="evidence" value="ECO:0007669"/>
    <property type="project" value="InterPro"/>
</dbReference>
<dbReference type="GO" id="GO:0006935">
    <property type="term" value="P:chemotaxis"/>
    <property type="evidence" value="ECO:0007669"/>
    <property type="project" value="UniProtKB-KW"/>
</dbReference>
<evidence type="ECO:0000256" key="3">
    <source>
        <dbReference type="ARBA" id="ARBA00021495"/>
    </source>
</evidence>
<dbReference type="InterPro" id="IPR036890">
    <property type="entry name" value="HATPase_C_sf"/>
</dbReference>
<dbReference type="SMART" id="SM00387">
    <property type="entry name" value="HATPase_c"/>
    <property type="match status" value="1"/>
</dbReference>
<keyword evidence="4" id="KW-0145">Chemotaxis</keyword>
<dbReference type="FunFam" id="3.30.565.10:FF:000016">
    <property type="entry name" value="Chemotaxis protein CheA, putative"/>
    <property type="match status" value="1"/>
</dbReference>
<dbReference type="Gene3D" id="1.20.120.160">
    <property type="entry name" value="HPT domain"/>
    <property type="match status" value="1"/>
</dbReference>
<dbReference type="InterPro" id="IPR004105">
    <property type="entry name" value="CheA-like_dim"/>
</dbReference>
<dbReference type="InterPro" id="IPR037006">
    <property type="entry name" value="CheA-like_homodim_sf"/>
</dbReference>
<feature type="region of interest" description="Disordered" evidence="13">
    <location>
        <begin position="236"/>
        <end position="281"/>
    </location>
</feature>